<proteinExistence type="predicted"/>
<evidence type="ECO:0000256" key="1">
    <source>
        <dbReference type="SAM" id="SignalP"/>
    </source>
</evidence>
<evidence type="ECO:0000313" key="3">
    <source>
        <dbReference type="Proteomes" id="UP001201812"/>
    </source>
</evidence>
<evidence type="ECO:0000313" key="2">
    <source>
        <dbReference type="EMBL" id="KAI1692401.1"/>
    </source>
</evidence>
<reference evidence="2" key="1">
    <citation type="submission" date="2022-01" db="EMBL/GenBank/DDBJ databases">
        <title>Genome Sequence Resource for Two Populations of Ditylenchus destructor, the Migratory Endoparasitic Phytonematode.</title>
        <authorList>
            <person name="Zhang H."/>
            <person name="Lin R."/>
            <person name="Xie B."/>
        </authorList>
    </citation>
    <scope>NUCLEOTIDE SEQUENCE</scope>
    <source>
        <strain evidence="2">BazhouSP</strain>
    </source>
</reference>
<name>A0AAD4MF45_9BILA</name>
<organism evidence="2 3">
    <name type="scientific">Ditylenchus destructor</name>
    <dbReference type="NCBI Taxonomy" id="166010"/>
    <lineage>
        <taxon>Eukaryota</taxon>
        <taxon>Metazoa</taxon>
        <taxon>Ecdysozoa</taxon>
        <taxon>Nematoda</taxon>
        <taxon>Chromadorea</taxon>
        <taxon>Rhabditida</taxon>
        <taxon>Tylenchina</taxon>
        <taxon>Tylenchomorpha</taxon>
        <taxon>Sphaerularioidea</taxon>
        <taxon>Anguinidae</taxon>
        <taxon>Anguininae</taxon>
        <taxon>Ditylenchus</taxon>
    </lineage>
</organism>
<keyword evidence="3" id="KW-1185">Reference proteome</keyword>
<dbReference type="Proteomes" id="UP001201812">
    <property type="component" value="Unassembled WGS sequence"/>
</dbReference>
<gene>
    <name evidence="2" type="ORF">DdX_21278</name>
</gene>
<dbReference type="EMBL" id="JAKKPZ010000773">
    <property type="protein sequence ID" value="KAI1692401.1"/>
    <property type="molecule type" value="Genomic_DNA"/>
</dbReference>
<feature type="chain" id="PRO_5042164142" evidence="1">
    <location>
        <begin position="25"/>
        <end position="83"/>
    </location>
</feature>
<protein>
    <submittedName>
        <fullName evidence="2">Uncharacterized protein</fullName>
    </submittedName>
</protein>
<comment type="caution">
    <text evidence="2">The sequence shown here is derived from an EMBL/GenBank/DDBJ whole genome shotgun (WGS) entry which is preliminary data.</text>
</comment>
<feature type="signal peptide" evidence="1">
    <location>
        <begin position="1"/>
        <end position="24"/>
    </location>
</feature>
<dbReference type="AlphaFoldDB" id="A0AAD4MF45"/>
<accession>A0AAD4MF45</accession>
<keyword evidence="1" id="KW-0732">Signal</keyword>
<sequence>MLGLLLILAVLGTALYLHFQLSRAADAAKMKKLDSARNATLAQSTTTAMPKEMMRATSSQLHRFVESLPVSTPEQSEMQVSIR</sequence>